<dbReference type="InterPro" id="IPR002093">
    <property type="entry name" value="BRCA2_repeat"/>
</dbReference>
<feature type="compositionally biased region" description="Low complexity" evidence="6">
    <location>
        <begin position="49"/>
        <end position="65"/>
    </location>
</feature>
<dbReference type="Pfam" id="PF09169">
    <property type="entry name" value="BRCA-2_helical"/>
    <property type="match status" value="1"/>
</dbReference>
<evidence type="ECO:0000256" key="1">
    <source>
        <dbReference type="ARBA" id="ARBA00022737"/>
    </source>
</evidence>
<keyword evidence="5" id="KW-0234">DNA repair</keyword>
<accession>A0A9P6X670</accession>
<dbReference type="GO" id="GO:0000724">
    <property type="term" value="P:double-strand break repair via homologous recombination"/>
    <property type="evidence" value="ECO:0007669"/>
    <property type="project" value="InterPro"/>
</dbReference>
<feature type="region of interest" description="Disordered" evidence="6">
    <location>
        <begin position="47"/>
        <end position="82"/>
    </location>
</feature>
<evidence type="ECO:0000313" key="9">
    <source>
        <dbReference type="EMBL" id="KAG1306242.1"/>
    </source>
</evidence>
<feature type="region of interest" description="Disordered" evidence="6">
    <location>
        <begin position="157"/>
        <end position="188"/>
    </location>
</feature>
<evidence type="ECO:0000256" key="4">
    <source>
        <dbReference type="ARBA" id="ARBA00023172"/>
    </source>
</evidence>
<evidence type="ECO:0000259" key="7">
    <source>
        <dbReference type="Pfam" id="PF09103"/>
    </source>
</evidence>
<dbReference type="PANTHER" id="PTHR11289">
    <property type="entry name" value="BREAST CANCER TYPE 2 SUSCEPTIBILITY PROTEIN BRCA2"/>
    <property type="match status" value="1"/>
</dbReference>
<dbReference type="PROSITE" id="PS50138">
    <property type="entry name" value="BRCA2_REPEAT"/>
    <property type="match status" value="1"/>
</dbReference>
<organism evidence="9 10">
    <name type="scientific">Rhizopus oryzae</name>
    <name type="common">Mucormycosis agent</name>
    <name type="synonym">Rhizopus arrhizus var. delemar</name>
    <dbReference type="NCBI Taxonomy" id="64495"/>
    <lineage>
        <taxon>Eukaryota</taxon>
        <taxon>Fungi</taxon>
        <taxon>Fungi incertae sedis</taxon>
        <taxon>Mucoromycota</taxon>
        <taxon>Mucoromycotina</taxon>
        <taxon>Mucoromycetes</taxon>
        <taxon>Mucorales</taxon>
        <taxon>Mucorineae</taxon>
        <taxon>Rhizopodaceae</taxon>
        <taxon>Rhizopus</taxon>
    </lineage>
</organism>
<dbReference type="Pfam" id="PF09103">
    <property type="entry name" value="BRCA-2_OB1"/>
    <property type="match status" value="1"/>
</dbReference>
<feature type="domain" description="Breast cancer type 2 susceptibility protein helical" evidence="8">
    <location>
        <begin position="384"/>
        <end position="440"/>
    </location>
</feature>
<dbReference type="OrthoDB" id="21095at2759"/>
<keyword evidence="2" id="KW-0227">DNA damage</keyword>
<protein>
    <recommendedName>
        <fullName evidence="11">BRCA2 OB1 domain-containing protein</fullName>
    </recommendedName>
</protein>
<comment type="caution">
    <text evidence="9">The sequence shown here is derived from an EMBL/GenBank/DDBJ whole genome shotgun (WGS) entry which is preliminary data.</text>
</comment>
<sequence>MSTNNDDIENKENAISFAQTKMFSPSKVAFDVFLDELLDIPIEPATKQTSTSLSKNPLNTTTNTTIQATGKETVKSKSTSNPENLLKQEALIELEDRAYFNTDGSVDKESSIKQTPSALGFPRISFKTASGKALKPVSEKATRRAQALLNDPLDLSQLTKQSASDPSTTTDTLSGFKTASGKNLKPVSEESLQRANALFSDQNDLDSTSNESNSTDSVTVPDRLSVFFTTALGKTLTAPKQESKNQVARLFESPQEELEDKGIKRPLDIAFTERNMNQQLPLFANQSIHDSDTIREKQNKPFKSPIIRSNIDLTKAAVDNKNILINSKRNKLATLGKPLQYTRQQLLSKDVPFDVINMTSSIAREYLFNNWGPKQALEEMIDMGALPNRLPLFWVKNHYGWIVWKLACQVRSYPDIFLKDWKPETILHQLLYRYEREINQGHRPVLKKILEQNDIAAKHMILVISNIIEINTPLFYNTSSKYRLQLTDGWYQISACIDSRMEHAITRNRLRIGFKLSISGAQLVRNHAVQSSVDDDESSKLLYLSANSCLPASWDTRLGYHPKKYITRSLSKIFDDGGMVTALDVIVCRKLPMLYKETLPNGTSITRTAGEEESVRSSEMIEADTTVNNFNSESAAQNVVNMNVEQRKVSGYFKMRICDYQPHSSSDNSQQWATLLLLNTNELNHMDITEGSRFRIFFVIPYYPNNKKYPGFYLKTTRMTRWEPVHVDKKSPYYIPRYITQCSNIRQQNAFLDFDMVVLIMQINPGKCEYINGRKLWRQTIFGTDQSQSICRIDFRLPMQPCIVKGQVIGFVNLRFELYDSKYDITCLKTTDESEFVLKSSVEYIHNSLKALQAWKHTHPDIISSIHEKIQTIVR</sequence>
<feature type="compositionally biased region" description="Polar residues" evidence="6">
    <location>
        <begin position="157"/>
        <end position="181"/>
    </location>
</feature>
<dbReference type="SUPFAM" id="SSF81872">
    <property type="entry name" value="BRCA2 helical domain"/>
    <property type="match status" value="1"/>
</dbReference>
<dbReference type="GO" id="GO:0003677">
    <property type="term" value="F:DNA binding"/>
    <property type="evidence" value="ECO:0007669"/>
    <property type="project" value="UniProtKB-KW"/>
</dbReference>
<dbReference type="InterPro" id="IPR015252">
    <property type="entry name" value="BRCA2_hlx"/>
</dbReference>
<evidence type="ECO:0008006" key="11">
    <source>
        <dbReference type="Google" id="ProtNLM"/>
    </source>
</evidence>
<dbReference type="AlphaFoldDB" id="A0A9P6X670"/>
<proteinExistence type="predicted"/>
<feature type="compositionally biased region" description="Polar residues" evidence="6">
    <location>
        <begin position="66"/>
        <end position="82"/>
    </location>
</feature>
<dbReference type="EMBL" id="JAANQT010001176">
    <property type="protein sequence ID" value="KAG1306242.1"/>
    <property type="molecule type" value="Genomic_DNA"/>
</dbReference>
<feature type="domain" description="BRCA2 OB1" evidence="7">
    <location>
        <begin position="444"/>
        <end position="561"/>
    </location>
</feature>
<evidence type="ECO:0000256" key="5">
    <source>
        <dbReference type="ARBA" id="ARBA00023204"/>
    </source>
</evidence>
<reference evidence="9" key="1">
    <citation type="journal article" date="2020" name="Microb. Genom.">
        <title>Genetic diversity of clinical and environmental Mucorales isolates obtained from an investigation of mucormycosis cases among solid organ transplant recipients.</title>
        <authorList>
            <person name="Nguyen M.H."/>
            <person name="Kaul D."/>
            <person name="Muto C."/>
            <person name="Cheng S.J."/>
            <person name="Richter R.A."/>
            <person name="Bruno V.M."/>
            <person name="Liu G."/>
            <person name="Beyhan S."/>
            <person name="Sundermann A.J."/>
            <person name="Mounaud S."/>
            <person name="Pasculle A.W."/>
            <person name="Nierman W.C."/>
            <person name="Driscoll E."/>
            <person name="Cumbie R."/>
            <person name="Clancy C.J."/>
            <person name="Dupont C.L."/>
        </authorList>
    </citation>
    <scope>NUCLEOTIDE SEQUENCE</scope>
    <source>
        <strain evidence="9">GL11</strain>
    </source>
</reference>
<keyword evidence="10" id="KW-1185">Reference proteome</keyword>
<keyword evidence="1" id="KW-0677">Repeat</keyword>
<dbReference type="InterPro" id="IPR012340">
    <property type="entry name" value="NA-bd_OB-fold"/>
</dbReference>
<dbReference type="InterPro" id="IPR036315">
    <property type="entry name" value="BRCA2_hlx_sf"/>
</dbReference>
<keyword evidence="3" id="KW-0238">DNA-binding</keyword>
<evidence type="ECO:0000256" key="2">
    <source>
        <dbReference type="ARBA" id="ARBA00022763"/>
    </source>
</evidence>
<evidence type="ECO:0000259" key="8">
    <source>
        <dbReference type="Pfam" id="PF09169"/>
    </source>
</evidence>
<evidence type="ECO:0000256" key="3">
    <source>
        <dbReference type="ARBA" id="ARBA00023125"/>
    </source>
</evidence>
<dbReference type="InterPro" id="IPR015525">
    <property type="entry name" value="BRCA2"/>
</dbReference>
<dbReference type="InterPro" id="IPR015187">
    <property type="entry name" value="BRCA2_OB_1"/>
</dbReference>
<dbReference type="Pfam" id="PF00634">
    <property type="entry name" value="BRCA2"/>
    <property type="match status" value="1"/>
</dbReference>
<gene>
    <name evidence="9" type="ORF">G6F64_007750</name>
</gene>
<keyword evidence="4" id="KW-0233">DNA recombination</keyword>
<dbReference type="PANTHER" id="PTHR11289:SF0">
    <property type="entry name" value="BREAST CANCER TYPE 2 SUSCEPTIBILITY PROTEIN"/>
    <property type="match status" value="1"/>
</dbReference>
<evidence type="ECO:0000256" key="6">
    <source>
        <dbReference type="SAM" id="MobiDB-lite"/>
    </source>
</evidence>
<name>A0A9P6X670_RHIOR</name>
<dbReference type="SUPFAM" id="SSF50249">
    <property type="entry name" value="Nucleic acid-binding proteins"/>
    <property type="match status" value="2"/>
</dbReference>
<evidence type="ECO:0000313" key="10">
    <source>
        <dbReference type="Proteomes" id="UP000716291"/>
    </source>
</evidence>
<dbReference type="GO" id="GO:0006355">
    <property type="term" value="P:regulation of DNA-templated transcription"/>
    <property type="evidence" value="ECO:0007669"/>
    <property type="project" value="TreeGrafter"/>
</dbReference>
<dbReference type="Gene3D" id="2.40.50.140">
    <property type="entry name" value="Nucleic acid-binding proteins"/>
    <property type="match status" value="3"/>
</dbReference>
<dbReference type="Proteomes" id="UP000716291">
    <property type="component" value="Unassembled WGS sequence"/>
</dbReference>